<feature type="transmembrane region" description="Helical" evidence="7">
    <location>
        <begin position="187"/>
        <end position="206"/>
    </location>
</feature>
<comment type="caution">
    <text evidence="9">The sequence shown here is derived from an EMBL/GenBank/DDBJ whole genome shotgun (WGS) entry which is preliminary data.</text>
</comment>
<dbReference type="GO" id="GO:0009246">
    <property type="term" value="P:enterobacterial common antigen biosynthetic process"/>
    <property type="evidence" value="ECO:0007669"/>
    <property type="project" value="TreeGrafter"/>
</dbReference>
<keyword evidence="5 7" id="KW-1133">Transmembrane helix</keyword>
<evidence type="ECO:0000256" key="4">
    <source>
        <dbReference type="ARBA" id="ARBA00022692"/>
    </source>
</evidence>
<dbReference type="AlphaFoldDB" id="A0A0B8PNI6"/>
<keyword evidence="4 7" id="KW-0812">Transmembrane</keyword>
<evidence type="ECO:0000256" key="2">
    <source>
        <dbReference type="ARBA" id="ARBA00007400"/>
    </source>
</evidence>
<dbReference type="GO" id="GO:0005886">
    <property type="term" value="C:plasma membrane"/>
    <property type="evidence" value="ECO:0007669"/>
    <property type="project" value="UniProtKB-SubCell"/>
</dbReference>
<keyword evidence="6 7" id="KW-0472">Membrane</keyword>
<evidence type="ECO:0000259" key="8">
    <source>
        <dbReference type="Pfam" id="PF01757"/>
    </source>
</evidence>
<evidence type="ECO:0000256" key="6">
    <source>
        <dbReference type="ARBA" id="ARBA00023136"/>
    </source>
</evidence>
<dbReference type="GO" id="GO:0016413">
    <property type="term" value="F:O-acetyltransferase activity"/>
    <property type="evidence" value="ECO:0007669"/>
    <property type="project" value="TreeGrafter"/>
</dbReference>
<dbReference type="PANTHER" id="PTHR40074">
    <property type="entry name" value="O-ACETYLTRANSFERASE WECH"/>
    <property type="match status" value="1"/>
</dbReference>
<dbReference type="PANTHER" id="PTHR40074:SF2">
    <property type="entry name" value="O-ACETYLTRANSFERASE WECH"/>
    <property type="match status" value="1"/>
</dbReference>
<comment type="subcellular location">
    <subcellularLocation>
        <location evidence="1">Cell membrane</location>
        <topology evidence="1">Multi-pass membrane protein</topology>
    </subcellularLocation>
</comment>
<proteinExistence type="inferred from homology"/>
<reference evidence="9 10" key="2">
    <citation type="submission" date="2015-01" db="EMBL/GenBank/DDBJ databases">
        <authorList>
            <consortium name="NBRP consortium"/>
            <person name="Sawabe T."/>
            <person name="Meirelles P."/>
            <person name="Feng G."/>
            <person name="Sayaka M."/>
            <person name="Hattori M."/>
            <person name="Ohkuma M."/>
        </authorList>
    </citation>
    <scope>NUCLEOTIDE SEQUENCE [LARGE SCALE GENOMIC DNA]</scope>
    <source>
        <strain evidence="9 10">JCM19232</strain>
    </source>
</reference>
<feature type="transmembrane region" description="Helical" evidence="7">
    <location>
        <begin position="159"/>
        <end position="181"/>
    </location>
</feature>
<organism evidence="9 10">
    <name type="scientific">Vibrio ishigakensis</name>
    <dbReference type="NCBI Taxonomy" id="1481914"/>
    <lineage>
        <taxon>Bacteria</taxon>
        <taxon>Pseudomonadati</taxon>
        <taxon>Pseudomonadota</taxon>
        <taxon>Gammaproteobacteria</taxon>
        <taxon>Vibrionales</taxon>
        <taxon>Vibrionaceae</taxon>
        <taxon>Vibrio</taxon>
    </lineage>
</organism>
<comment type="similarity">
    <text evidence="2">Belongs to the acyltransferase 3 family.</text>
</comment>
<dbReference type="Pfam" id="PF01757">
    <property type="entry name" value="Acyl_transf_3"/>
    <property type="match status" value="1"/>
</dbReference>
<name>A0A0B8PNI6_9VIBR</name>
<feature type="transmembrane region" description="Helical" evidence="7">
    <location>
        <begin position="75"/>
        <end position="96"/>
    </location>
</feature>
<feature type="domain" description="Acyltransferase 3" evidence="8">
    <location>
        <begin position="7"/>
        <end position="241"/>
    </location>
</feature>
<dbReference type="Proteomes" id="UP000031670">
    <property type="component" value="Unassembled WGS sequence"/>
</dbReference>
<sequence>MSTNKIASFELGRVIAIFAVITIHCQLFVTYPLLGGEAWFGHIINQLCRFAVPFFFLLTGFLIQPKLKADPINTAITYCKPILLIWVVWSLIYLAVPFNLATLMSDGYLAERDRYWGFLMQTPLNSFLEGGLVHLWYLMSLIIGILIIAIMLKLGLEKALIPLSIVLFLYGVLGGSYAVLTDLEAPFLTRNGPFLSLIMICLGGWIRENNIKISAKAAFIMMAVGALFHLAEAYLLSGQGMDFRLNDFLFATPIWR</sequence>
<evidence type="ECO:0000256" key="7">
    <source>
        <dbReference type="SAM" id="Phobius"/>
    </source>
</evidence>
<feature type="transmembrane region" description="Helical" evidence="7">
    <location>
        <begin position="12"/>
        <end position="31"/>
    </location>
</feature>
<gene>
    <name evidence="9" type="ORF">JCM19232_4415</name>
</gene>
<accession>A0A0B8PNI6</accession>
<evidence type="ECO:0000256" key="3">
    <source>
        <dbReference type="ARBA" id="ARBA00022475"/>
    </source>
</evidence>
<dbReference type="EMBL" id="BBSA01000014">
    <property type="protein sequence ID" value="GAM64723.1"/>
    <property type="molecule type" value="Genomic_DNA"/>
</dbReference>
<reference evidence="9 10" key="1">
    <citation type="submission" date="2015-01" db="EMBL/GenBank/DDBJ databases">
        <title>Vibrio sp. C5 JCM 19232 whole genome shotgun sequence.</title>
        <authorList>
            <person name="Sawabe T."/>
            <person name="Meirelles P."/>
            <person name="Feng G."/>
            <person name="Sayaka M."/>
            <person name="Hattori M."/>
            <person name="Ohkuma M."/>
        </authorList>
    </citation>
    <scope>NUCLEOTIDE SEQUENCE [LARGE SCALE GENOMIC DNA]</scope>
    <source>
        <strain evidence="9 10">JCM19232</strain>
    </source>
</reference>
<keyword evidence="3" id="KW-1003">Cell membrane</keyword>
<evidence type="ECO:0000313" key="9">
    <source>
        <dbReference type="EMBL" id="GAM64723.1"/>
    </source>
</evidence>
<protein>
    <submittedName>
        <fullName evidence="9">Fucose 4-O-acetylase</fullName>
    </submittedName>
</protein>
<feature type="transmembrane region" description="Helical" evidence="7">
    <location>
        <begin position="43"/>
        <end position="63"/>
    </location>
</feature>
<evidence type="ECO:0000256" key="1">
    <source>
        <dbReference type="ARBA" id="ARBA00004651"/>
    </source>
</evidence>
<dbReference type="InterPro" id="IPR002656">
    <property type="entry name" value="Acyl_transf_3_dom"/>
</dbReference>
<feature type="transmembrane region" description="Helical" evidence="7">
    <location>
        <begin position="134"/>
        <end position="152"/>
    </location>
</feature>
<evidence type="ECO:0000256" key="5">
    <source>
        <dbReference type="ARBA" id="ARBA00022989"/>
    </source>
</evidence>
<feature type="transmembrane region" description="Helical" evidence="7">
    <location>
        <begin position="218"/>
        <end position="236"/>
    </location>
</feature>
<evidence type="ECO:0000313" key="10">
    <source>
        <dbReference type="Proteomes" id="UP000031670"/>
    </source>
</evidence>